<dbReference type="Proteomes" id="UP001159363">
    <property type="component" value="Chromosome 1"/>
</dbReference>
<organism evidence="9 10">
    <name type="scientific">Dryococelus australis</name>
    <dbReference type="NCBI Taxonomy" id="614101"/>
    <lineage>
        <taxon>Eukaryota</taxon>
        <taxon>Metazoa</taxon>
        <taxon>Ecdysozoa</taxon>
        <taxon>Arthropoda</taxon>
        <taxon>Hexapoda</taxon>
        <taxon>Insecta</taxon>
        <taxon>Pterygota</taxon>
        <taxon>Neoptera</taxon>
        <taxon>Polyneoptera</taxon>
        <taxon>Phasmatodea</taxon>
        <taxon>Verophasmatodea</taxon>
        <taxon>Anareolatae</taxon>
        <taxon>Phasmatidae</taxon>
        <taxon>Eurycanthinae</taxon>
        <taxon>Dryococelus</taxon>
    </lineage>
</organism>
<feature type="domain" description="Peptidase M14" evidence="8">
    <location>
        <begin position="349"/>
        <end position="399"/>
    </location>
</feature>
<dbReference type="EMBL" id="JARBHB010000001">
    <property type="protein sequence ID" value="KAJ8896843.1"/>
    <property type="molecule type" value="Genomic_DNA"/>
</dbReference>
<feature type="region of interest" description="Disordered" evidence="7">
    <location>
        <begin position="737"/>
        <end position="769"/>
    </location>
</feature>
<feature type="compositionally biased region" description="Basic and acidic residues" evidence="7">
    <location>
        <begin position="760"/>
        <end position="769"/>
    </location>
</feature>
<dbReference type="Gene3D" id="3.30.420.10">
    <property type="entry name" value="Ribonuclease H-like superfamily/Ribonuclease H"/>
    <property type="match status" value="1"/>
</dbReference>
<comment type="similarity">
    <text evidence="2">Belongs to the peptidase M14 family.</text>
</comment>
<reference evidence="9 10" key="1">
    <citation type="submission" date="2023-02" db="EMBL/GenBank/DDBJ databases">
        <title>LHISI_Scaffold_Assembly.</title>
        <authorList>
            <person name="Stuart O.P."/>
            <person name="Cleave R."/>
            <person name="Magrath M.J.L."/>
            <person name="Mikheyev A.S."/>
        </authorList>
    </citation>
    <scope>NUCLEOTIDE SEQUENCE [LARGE SCALE GENOMIC DNA]</scope>
    <source>
        <strain evidence="9">Daus_M_001</strain>
        <tissue evidence="9">Leg muscle</tissue>
    </source>
</reference>
<comment type="cofactor">
    <cofactor evidence="1">
        <name>Zn(2+)</name>
        <dbReference type="ChEBI" id="CHEBI:29105"/>
    </cofactor>
</comment>
<gene>
    <name evidence="9" type="ORF">PR048_002189</name>
</gene>
<keyword evidence="10" id="KW-1185">Reference proteome</keyword>
<proteinExistence type="inferred from homology"/>
<dbReference type="Pfam" id="PF00246">
    <property type="entry name" value="Peptidase_M14"/>
    <property type="match status" value="1"/>
</dbReference>
<evidence type="ECO:0000313" key="9">
    <source>
        <dbReference type="EMBL" id="KAJ8896843.1"/>
    </source>
</evidence>
<comment type="caution">
    <text evidence="9">The sequence shown here is derived from an EMBL/GenBank/DDBJ whole genome shotgun (WGS) entry which is preliminary data.</text>
</comment>
<evidence type="ECO:0000256" key="2">
    <source>
        <dbReference type="ARBA" id="ARBA00005988"/>
    </source>
</evidence>
<evidence type="ECO:0000256" key="1">
    <source>
        <dbReference type="ARBA" id="ARBA00001947"/>
    </source>
</evidence>
<evidence type="ECO:0000256" key="7">
    <source>
        <dbReference type="SAM" id="MobiDB-lite"/>
    </source>
</evidence>
<dbReference type="InterPro" id="IPR036397">
    <property type="entry name" value="RNaseH_sf"/>
</dbReference>
<name>A0ABQ9IM05_9NEOP</name>
<evidence type="ECO:0000256" key="5">
    <source>
        <dbReference type="ARBA" id="ARBA00022833"/>
    </source>
</evidence>
<dbReference type="PANTHER" id="PTHR11705">
    <property type="entry name" value="PROTEASE FAMILY M14 CARBOXYPEPTIDASE A,B"/>
    <property type="match status" value="1"/>
</dbReference>
<evidence type="ECO:0000259" key="8">
    <source>
        <dbReference type="Pfam" id="PF00246"/>
    </source>
</evidence>
<evidence type="ECO:0000313" key="10">
    <source>
        <dbReference type="Proteomes" id="UP001159363"/>
    </source>
</evidence>
<keyword evidence="5" id="KW-0862">Zinc</keyword>
<keyword evidence="3" id="KW-0645">Protease</keyword>
<protein>
    <recommendedName>
        <fullName evidence="8">Peptidase M14 domain-containing protein</fullName>
    </recommendedName>
</protein>
<keyword evidence="4" id="KW-0378">Hydrolase</keyword>
<feature type="region of interest" description="Disordered" evidence="7">
    <location>
        <begin position="791"/>
        <end position="830"/>
    </location>
</feature>
<dbReference type="InterPro" id="IPR000834">
    <property type="entry name" value="Peptidase_M14"/>
</dbReference>
<sequence length="830" mass="92965">MVPCPNSSSRENVSSYRPFSRADEHFDHRGKLDRRIDTGDNQLAMMQVAALWSLRSKAGRCIRSSFSLYDERAVPIHQGQRSKNTGSESKATDIQHCRQDGRRLTGMAEHEELRGPIPDPDNLFLTISNPPLLKCNGIIAETTLEENAICNPRFSLQRSRRQQKLQLLLERARVQGRGKREIFEKTRRPAASSGTIPTYENPDDPAGIRTRFPLVEASSPTTTTLWLPILRLQTYFLLSPWGRGGVVVRLLASHLGEPGSILGGATPGPSHAGIVPDDAAGWRGFSVSPALTFRRCTILASLNPDRFSRPRCQEPPKSLHAILNPSEAGVHYHVLLFEGYASIVRATMVGSSSDPCSEIYAGPKPFSEYETTYLANYLWRNKAKIKMYLALHSYGGIAAKQIVFCAYHVPTLGRKTEDRKLVLAIREEKMTNGYTQVRRDSIEACRGHIGKYLIKWVLGTRVSVPATTSANLQGVSRATVSGIVAAYGVQGETSSAKHSSGRKQKSTDRDRRAFKRNVISNKKTTATKWCKDHKTRTTDQWKHAMWSDESTFRSSLHVWGASEETYNCLLPTVKHVGGSAIVWEAIPCFQRALPPQRRESALSREAFPRFGFPIGVGEESRPISTKGPLQINATLARSKTQTWHVHTPPPPFYRRGSETVALRKQSVRSGRGSIHTPSDSPEHNRSRLLLTARSINETRVNLKDRSPERISYGANRSCRAPTYFKWYLWIINDRPPRPGGKSGEQRQSLPLTQEPIARLSHPELKPVNRGEYDKPRVAYFLGTKLHREAAKRHPLVSRFTGESSPHSELESIIHHSGPTDRQAWRAPSQS</sequence>
<accession>A0ABQ9IM05</accession>
<dbReference type="PANTHER" id="PTHR11705:SF143">
    <property type="entry name" value="SLL0236 PROTEIN"/>
    <property type="match status" value="1"/>
</dbReference>
<feature type="region of interest" description="Disordered" evidence="7">
    <location>
        <begin position="666"/>
        <end position="686"/>
    </location>
</feature>
<evidence type="ECO:0000256" key="6">
    <source>
        <dbReference type="ARBA" id="ARBA00023049"/>
    </source>
</evidence>
<evidence type="ECO:0000256" key="3">
    <source>
        <dbReference type="ARBA" id="ARBA00022670"/>
    </source>
</evidence>
<dbReference type="Gene3D" id="3.40.630.10">
    <property type="entry name" value="Zn peptidases"/>
    <property type="match status" value="1"/>
</dbReference>
<keyword evidence="6" id="KW-0482">Metalloprotease</keyword>
<dbReference type="SUPFAM" id="SSF53187">
    <property type="entry name" value="Zn-dependent exopeptidases"/>
    <property type="match status" value="1"/>
</dbReference>
<evidence type="ECO:0000256" key="4">
    <source>
        <dbReference type="ARBA" id="ARBA00022801"/>
    </source>
</evidence>